<proteinExistence type="predicted"/>
<feature type="coiled-coil region" evidence="1">
    <location>
        <begin position="75"/>
        <end position="102"/>
    </location>
</feature>
<feature type="compositionally biased region" description="Basic and acidic residues" evidence="2">
    <location>
        <begin position="317"/>
        <end position="327"/>
    </location>
</feature>
<feature type="region of interest" description="Disordered" evidence="2">
    <location>
        <begin position="257"/>
        <end position="279"/>
    </location>
</feature>
<gene>
    <name evidence="3" type="ORF">L798_15298</name>
</gene>
<sequence>MRKLTFSLCGTSFKRRVKLEKRVRELQEELARKDERLRHYEEELLRARRFEAEDAGPRHKAMEQAVDFRAKECNERKHEMELAEIVQKFNNLETKIDALMKAGSEREEEVTWKDRKLRLYKLELNRRENLETKVQDVFRLLRNKEREFNDLQSQVTLKNLLIERLGAELNSAARELTRRNEINIERDNKIQALEDQLRYYRMKSDRAERDNQPLRCITRMLKQNDACNSYLDYEAKHQDGTTSDKVILMESSTINDRRASSAVSDHVSDEPNGPKGAQLQLKKTDDNLSTNTFAAGRVKNYSLAETAISSIRVSSKGNRESKTKEPGRPCAGKSIRWKKKTKRWLVQQMKREQNVQSKCSQSIQTN</sequence>
<feature type="region of interest" description="Disordered" evidence="2">
    <location>
        <begin position="313"/>
        <end position="334"/>
    </location>
</feature>
<feature type="coiled-coil region" evidence="1">
    <location>
        <begin position="16"/>
        <end position="43"/>
    </location>
</feature>
<feature type="coiled-coil region" evidence="1">
    <location>
        <begin position="127"/>
        <end position="154"/>
    </location>
</feature>
<protein>
    <submittedName>
        <fullName evidence="3">Uncharacterized protein</fullName>
    </submittedName>
</protein>
<dbReference type="EMBL" id="KK853126">
    <property type="protein sequence ID" value="KDR11012.1"/>
    <property type="molecule type" value="Genomic_DNA"/>
</dbReference>
<evidence type="ECO:0000256" key="2">
    <source>
        <dbReference type="SAM" id="MobiDB-lite"/>
    </source>
</evidence>
<dbReference type="Proteomes" id="UP000027135">
    <property type="component" value="Unassembled WGS sequence"/>
</dbReference>
<keyword evidence="4" id="KW-1185">Reference proteome</keyword>
<organism evidence="3 4">
    <name type="scientific">Zootermopsis nevadensis</name>
    <name type="common">Dampwood termite</name>
    <dbReference type="NCBI Taxonomy" id="136037"/>
    <lineage>
        <taxon>Eukaryota</taxon>
        <taxon>Metazoa</taxon>
        <taxon>Ecdysozoa</taxon>
        <taxon>Arthropoda</taxon>
        <taxon>Hexapoda</taxon>
        <taxon>Insecta</taxon>
        <taxon>Pterygota</taxon>
        <taxon>Neoptera</taxon>
        <taxon>Polyneoptera</taxon>
        <taxon>Dictyoptera</taxon>
        <taxon>Blattodea</taxon>
        <taxon>Blattoidea</taxon>
        <taxon>Termitoidae</taxon>
        <taxon>Termopsidae</taxon>
        <taxon>Zootermopsis</taxon>
    </lineage>
</organism>
<dbReference type="InParanoid" id="A0A067QNG3"/>
<accession>A0A067QNG3</accession>
<dbReference type="AlphaFoldDB" id="A0A067QNG3"/>
<reference evidence="3 4" key="1">
    <citation type="journal article" date="2014" name="Nat. Commun.">
        <title>Molecular traces of alternative social organization in a termite genome.</title>
        <authorList>
            <person name="Terrapon N."/>
            <person name="Li C."/>
            <person name="Robertson H.M."/>
            <person name="Ji L."/>
            <person name="Meng X."/>
            <person name="Booth W."/>
            <person name="Chen Z."/>
            <person name="Childers C.P."/>
            <person name="Glastad K.M."/>
            <person name="Gokhale K."/>
            <person name="Gowin J."/>
            <person name="Gronenberg W."/>
            <person name="Hermansen R.A."/>
            <person name="Hu H."/>
            <person name="Hunt B.G."/>
            <person name="Huylmans A.K."/>
            <person name="Khalil S.M."/>
            <person name="Mitchell R.D."/>
            <person name="Munoz-Torres M.C."/>
            <person name="Mustard J.A."/>
            <person name="Pan H."/>
            <person name="Reese J.T."/>
            <person name="Scharf M.E."/>
            <person name="Sun F."/>
            <person name="Vogel H."/>
            <person name="Xiao J."/>
            <person name="Yang W."/>
            <person name="Yang Z."/>
            <person name="Yang Z."/>
            <person name="Zhou J."/>
            <person name="Zhu J."/>
            <person name="Brent C.S."/>
            <person name="Elsik C.G."/>
            <person name="Goodisman M.A."/>
            <person name="Liberles D.A."/>
            <person name="Roe R.M."/>
            <person name="Vargo E.L."/>
            <person name="Vilcinskas A."/>
            <person name="Wang J."/>
            <person name="Bornberg-Bauer E."/>
            <person name="Korb J."/>
            <person name="Zhang G."/>
            <person name="Liebig J."/>
        </authorList>
    </citation>
    <scope>NUCLEOTIDE SEQUENCE [LARGE SCALE GENOMIC DNA]</scope>
    <source>
        <tissue evidence="3">Whole organism</tissue>
    </source>
</reference>
<evidence type="ECO:0000313" key="4">
    <source>
        <dbReference type="Proteomes" id="UP000027135"/>
    </source>
</evidence>
<evidence type="ECO:0000256" key="1">
    <source>
        <dbReference type="SAM" id="Coils"/>
    </source>
</evidence>
<evidence type="ECO:0000313" key="3">
    <source>
        <dbReference type="EMBL" id="KDR11012.1"/>
    </source>
</evidence>
<keyword evidence="1" id="KW-0175">Coiled coil</keyword>
<name>A0A067QNG3_ZOONE</name>